<organism evidence="2">
    <name type="scientific">Puccinia triticina (isolate 1-1 / race 1 (BBBD))</name>
    <name type="common">Brown leaf rust fungus</name>
    <dbReference type="NCBI Taxonomy" id="630390"/>
    <lineage>
        <taxon>Eukaryota</taxon>
        <taxon>Fungi</taxon>
        <taxon>Dikarya</taxon>
        <taxon>Basidiomycota</taxon>
        <taxon>Pucciniomycotina</taxon>
        <taxon>Pucciniomycetes</taxon>
        <taxon>Pucciniales</taxon>
        <taxon>Pucciniaceae</taxon>
        <taxon>Puccinia</taxon>
    </lineage>
</organism>
<reference evidence="2" key="1">
    <citation type="submission" date="2009-11" db="EMBL/GenBank/DDBJ databases">
        <authorList>
            <consortium name="The Broad Institute Genome Sequencing Platform"/>
            <person name="Ward D."/>
            <person name="Feldgarden M."/>
            <person name="Earl A."/>
            <person name="Young S.K."/>
            <person name="Zeng Q."/>
            <person name="Koehrsen M."/>
            <person name="Alvarado L."/>
            <person name="Berlin A."/>
            <person name="Bochicchio J."/>
            <person name="Borenstein D."/>
            <person name="Chapman S.B."/>
            <person name="Chen Z."/>
            <person name="Engels R."/>
            <person name="Freedman E."/>
            <person name="Gellesch M."/>
            <person name="Goldberg J."/>
            <person name="Griggs A."/>
            <person name="Gujja S."/>
            <person name="Heilman E."/>
            <person name="Heiman D."/>
            <person name="Hepburn T."/>
            <person name="Howarth C."/>
            <person name="Jen D."/>
            <person name="Larson L."/>
            <person name="Lewis B."/>
            <person name="Mehta T."/>
            <person name="Park D."/>
            <person name="Pearson M."/>
            <person name="Roberts A."/>
            <person name="Saif S."/>
            <person name="Shea T."/>
            <person name="Shenoy N."/>
            <person name="Sisk P."/>
            <person name="Stolte C."/>
            <person name="Sykes S."/>
            <person name="Thomson T."/>
            <person name="Walk T."/>
            <person name="White J."/>
            <person name="Yandava C."/>
            <person name="Izard J."/>
            <person name="Baranova O.V."/>
            <person name="Blanton J.M."/>
            <person name="Tanner A.C."/>
            <person name="Dewhirst F.E."/>
            <person name="Haas B."/>
            <person name="Nusbaum C."/>
            <person name="Birren B."/>
        </authorList>
    </citation>
    <scope>NUCLEOTIDE SEQUENCE [LARGE SCALE GENOMIC DNA]</scope>
    <source>
        <strain evidence="2">1-1 BBBD Race 1</strain>
    </source>
</reference>
<name>A0A180FX31_PUCT1</name>
<dbReference type="EMBL" id="ADAS02008112">
    <property type="protein sequence ID" value="OAV85020.1"/>
    <property type="molecule type" value="Genomic_DNA"/>
</dbReference>
<feature type="non-terminal residue" evidence="2">
    <location>
        <position position="149"/>
    </location>
</feature>
<dbReference type="EnsemblFungi" id="PTTG_30863-t43_1">
    <property type="protein sequence ID" value="PTTG_30863-t43_1-p1"/>
    <property type="gene ID" value="PTTG_30863"/>
</dbReference>
<dbReference type="AlphaFoldDB" id="A0A180FX31"/>
<evidence type="ECO:0000313" key="2">
    <source>
        <dbReference type="EMBL" id="OAV85020.1"/>
    </source>
</evidence>
<dbReference type="OrthoDB" id="2505551at2759"/>
<feature type="domain" description="DUF8040" evidence="1">
    <location>
        <begin position="49"/>
        <end position="141"/>
    </location>
</feature>
<dbReference type="InterPro" id="IPR058353">
    <property type="entry name" value="DUF8040"/>
</dbReference>
<reference evidence="3 4" key="3">
    <citation type="journal article" date="2017" name="G3 (Bethesda)">
        <title>Comparative analysis highlights variable genome content of wheat rusts and divergence of the mating loci.</title>
        <authorList>
            <person name="Cuomo C.A."/>
            <person name="Bakkeren G."/>
            <person name="Khalil H.B."/>
            <person name="Panwar V."/>
            <person name="Joly D."/>
            <person name="Linning R."/>
            <person name="Sakthikumar S."/>
            <person name="Song X."/>
            <person name="Adiconis X."/>
            <person name="Fan L."/>
            <person name="Goldberg J.M."/>
            <person name="Levin J.Z."/>
            <person name="Young S."/>
            <person name="Zeng Q."/>
            <person name="Anikster Y."/>
            <person name="Bruce M."/>
            <person name="Wang M."/>
            <person name="Yin C."/>
            <person name="McCallum B."/>
            <person name="Szabo L.J."/>
            <person name="Hulbert S."/>
            <person name="Chen X."/>
            <person name="Fellers J.P."/>
        </authorList>
    </citation>
    <scope>NUCLEOTIDE SEQUENCE</scope>
    <source>
        <strain evidence="4">Isolate 1-1 / race 1 (BBBD)</strain>
        <strain evidence="3">isolate 1-1 / race 1 (BBBD)</strain>
    </source>
</reference>
<keyword evidence="4" id="KW-1185">Reference proteome</keyword>
<reference evidence="3" key="4">
    <citation type="submission" date="2025-05" db="UniProtKB">
        <authorList>
            <consortium name="EnsemblFungi"/>
        </authorList>
    </citation>
    <scope>IDENTIFICATION</scope>
    <source>
        <strain evidence="3">isolate 1-1 / race 1 (BBBD)</strain>
    </source>
</reference>
<proteinExistence type="predicted"/>
<accession>A0A180FX31</accession>
<gene>
    <name evidence="2" type="ORF">PTTG_30863</name>
</gene>
<dbReference type="VEuPathDB" id="FungiDB:PTTG_30863"/>
<evidence type="ECO:0000259" key="1">
    <source>
        <dbReference type="Pfam" id="PF26138"/>
    </source>
</evidence>
<evidence type="ECO:0000313" key="3">
    <source>
        <dbReference type="EnsemblFungi" id="PTTG_30863-t43_1-p1"/>
    </source>
</evidence>
<dbReference type="Pfam" id="PF26138">
    <property type="entry name" value="DUF8040"/>
    <property type="match status" value="1"/>
</dbReference>
<dbReference type="STRING" id="630390.A0A180FX31"/>
<dbReference type="Proteomes" id="UP000005240">
    <property type="component" value="Unassembled WGS sequence"/>
</dbReference>
<evidence type="ECO:0000313" key="4">
    <source>
        <dbReference type="Proteomes" id="UP000005240"/>
    </source>
</evidence>
<protein>
    <recommendedName>
        <fullName evidence="1">DUF8040 domain-containing protein</fullName>
    </recommendedName>
</protein>
<reference evidence="2" key="2">
    <citation type="submission" date="2016-05" db="EMBL/GenBank/DDBJ databases">
        <title>Comparative analysis highlights variable genome content of wheat rusts and divergence of the mating loci.</title>
        <authorList>
            <person name="Cuomo C.A."/>
            <person name="Bakkeren G."/>
            <person name="Szabo L."/>
            <person name="Khalil H."/>
            <person name="Joly D."/>
            <person name="Goldberg J."/>
            <person name="Young S."/>
            <person name="Zeng Q."/>
            <person name="Fellers J."/>
        </authorList>
    </citation>
    <scope>NUCLEOTIDE SEQUENCE [LARGE SCALE GENOMIC DNA]</scope>
    <source>
        <strain evidence="2">1-1 BBBD Race 1</strain>
    </source>
</reference>
<sequence>MALSNNQQSLQQTHKQQQIRRKKMIIMVVIIIGLRQWSKTIKEPCNDAIFTSEAYTRHILNGNRLRAQAMFRLSTHVFDVCSEELLSIDIEPASKLVGMDEQLAIFLYIVGQNATNRQTQDRFQHSGKTTSHIFHHVINLFLQLLKKYI</sequence>